<keyword evidence="1" id="KW-0732">Signal</keyword>
<dbReference type="SUPFAM" id="SSF50974">
    <property type="entry name" value="Nitrous oxide reductase, N-terminal domain"/>
    <property type="match status" value="1"/>
</dbReference>
<evidence type="ECO:0000313" key="3">
    <source>
        <dbReference type="EMBL" id="GAF67997.1"/>
    </source>
</evidence>
<dbReference type="InterPro" id="IPR011045">
    <property type="entry name" value="N2O_reductase_N"/>
</dbReference>
<dbReference type="EMBL" id="BARS01006353">
    <property type="protein sequence ID" value="GAF67997.1"/>
    <property type="molecule type" value="Genomic_DNA"/>
</dbReference>
<dbReference type="Gene3D" id="2.130.10.10">
    <property type="entry name" value="YVTN repeat-like/Quinoprotein amine dehydrogenase"/>
    <property type="match status" value="1"/>
</dbReference>
<organism evidence="3">
    <name type="scientific">marine sediment metagenome</name>
    <dbReference type="NCBI Taxonomy" id="412755"/>
    <lineage>
        <taxon>unclassified sequences</taxon>
        <taxon>metagenomes</taxon>
        <taxon>ecological metagenomes</taxon>
    </lineage>
</organism>
<dbReference type="InterPro" id="IPR015943">
    <property type="entry name" value="WD40/YVTN_repeat-like_dom_sf"/>
</dbReference>
<dbReference type="PANTHER" id="PTHR47197">
    <property type="entry name" value="PROTEIN NIRF"/>
    <property type="match status" value="1"/>
</dbReference>
<accession>X0RW98</accession>
<dbReference type="InterPro" id="IPR048433">
    <property type="entry name" value="YNCE-like_beta-prop"/>
</dbReference>
<protein>
    <recommendedName>
        <fullName evidence="2">YNCE-like beta-propeller domain-containing protein</fullName>
    </recommendedName>
</protein>
<dbReference type="InterPro" id="IPR051200">
    <property type="entry name" value="Host-pathogen_enzymatic-act"/>
</dbReference>
<feature type="non-terminal residue" evidence="3">
    <location>
        <position position="125"/>
    </location>
</feature>
<evidence type="ECO:0000256" key="1">
    <source>
        <dbReference type="ARBA" id="ARBA00022729"/>
    </source>
</evidence>
<evidence type="ECO:0000259" key="2">
    <source>
        <dbReference type="Pfam" id="PF21783"/>
    </source>
</evidence>
<dbReference type="Pfam" id="PF21783">
    <property type="entry name" value="YNCE"/>
    <property type="match status" value="1"/>
</dbReference>
<dbReference type="AlphaFoldDB" id="X0RW98"/>
<dbReference type="PANTHER" id="PTHR47197:SF3">
    <property type="entry name" value="DIHYDRO-HEME D1 DEHYDROGENASE"/>
    <property type="match status" value="1"/>
</dbReference>
<feature type="domain" description="YNCE-like beta-propeller" evidence="2">
    <location>
        <begin position="24"/>
        <end position="104"/>
    </location>
</feature>
<sequence>MVAPGIRAGEMGKHLGPCALVPSKDGKILYVANADAKQVSFVDIDSGESTRSISMPGEPTGLTLSADGRELYVTCAATRSSVLVIDVASGKIKADIPVGHTACGPTVTPDGKRLYVCNRFDNDVS</sequence>
<name>X0RW98_9ZZZZ</name>
<gene>
    <name evidence="3" type="ORF">S01H1_12379</name>
</gene>
<reference evidence="3" key="1">
    <citation type="journal article" date="2014" name="Front. Microbiol.">
        <title>High frequency of phylogenetically diverse reductive dehalogenase-homologous genes in deep subseafloor sedimentary metagenomes.</title>
        <authorList>
            <person name="Kawai M."/>
            <person name="Futagami T."/>
            <person name="Toyoda A."/>
            <person name="Takaki Y."/>
            <person name="Nishi S."/>
            <person name="Hori S."/>
            <person name="Arai W."/>
            <person name="Tsubouchi T."/>
            <person name="Morono Y."/>
            <person name="Uchiyama I."/>
            <person name="Ito T."/>
            <person name="Fujiyama A."/>
            <person name="Inagaki F."/>
            <person name="Takami H."/>
        </authorList>
    </citation>
    <scope>NUCLEOTIDE SEQUENCE</scope>
    <source>
        <strain evidence="3">Expedition CK06-06</strain>
    </source>
</reference>
<comment type="caution">
    <text evidence="3">The sequence shown here is derived from an EMBL/GenBank/DDBJ whole genome shotgun (WGS) entry which is preliminary data.</text>
</comment>
<proteinExistence type="predicted"/>